<accession>A0A1B6KNP4</accession>
<feature type="domain" description="Reverse transcriptase" evidence="1">
    <location>
        <begin position="428"/>
        <end position="708"/>
    </location>
</feature>
<protein>
    <recommendedName>
        <fullName evidence="1">Reverse transcriptase domain-containing protein</fullName>
    </recommendedName>
</protein>
<dbReference type="EMBL" id="GEBQ01026912">
    <property type="protein sequence ID" value="JAT13065.1"/>
    <property type="molecule type" value="Transcribed_RNA"/>
</dbReference>
<dbReference type="GO" id="GO:0071897">
    <property type="term" value="P:DNA biosynthetic process"/>
    <property type="evidence" value="ECO:0007669"/>
    <property type="project" value="UniProtKB-ARBA"/>
</dbReference>
<evidence type="ECO:0000259" key="1">
    <source>
        <dbReference type="PROSITE" id="PS50878"/>
    </source>
</evidence>
<name>A0A1B6KNP4_9HEMI</name>
<gene>
    <name evidence="2" type="ORF">g.48168</name>
</gene>
<sequence>MATRGGVLIMAKTNIKSKMIKLPLLESLIAEKELELCISEFKINNLNFVLACLYRSPISCVKSFLEKLELILEILNGKYKNVILAGDININVLESSLNLKLFKNILTENGFYYTVDFPTRVVGTSISALDNFITNFNKKTIKVEGVITAISDHDGQLMDIFDVSESLDNHRLRKEIRKFTDDNINTFLKFLASESWIDLYMANVEDKFNVFYSIFLYYFNVSFPKVTVTSQSKFNKNMWISAELKNEKQALIELEKQIRFSNDKNSIRPKFKTRYQILSKKIVDSKKQFFDSKIKSSTNVNRTTWKLINYEAGKFQLPIENICLLNSTNELIDNPNTVCNMFNDFFINLVDNLIVPNTKFTQQASENLIVDFNTTSKFSFVQVSHKKIEGIISSFENKFSVGFDEIPMTIIKHAKKYISPALSHTINSSLITGIFPDCLKIAKVVPIYKKGNPLLPNSYRPISLLPTFSKIFEKVVSEQLFNYLQFNKLLDEQQHGFCPGKSTITASVEFVQCIIDEIDKGNKPLGIFMDLSHAFDSVVHSKLIDVMKGLGLGGKEIDWFRSYLSNRQQYVELSLKTEKTIKKFSSGKKIIQYGVPQGSILGPLLFICYIRGLPDTIISPTSKICLYADDANLIVSGKDPQVVENDAINKLKMISGYLSDKNLLLNPSKTHFVTFKTQQSKKALKWNIEIGKHKINEVDQTKFLGLTFNKNINWDQHVQNILSKGASGVYALRKMSKMCGQETLKQIYFSLIHSHISYGISVYGATTNKNLDNILKLQKKAIRIMMGLKSRETVKHLFSELKILTVYSLYIFETIVLTKFNSKQKISNHNYNTRCGSIVDTHHLELFKKKT</sequence>
<reference evidence="2" key="1">
    <citation type="submission" date="2015-11" db="EMBL/GenBank/DDBJ databases">
        <title>De novo transcriptome assembly of four potential Pierce s Disease insect vectors from Arizona vineyards.</title>
        <authorList>
            <person name="Tassone E.E."/>
        </authorList>
    </citation>
    <scope>NUCLEOTIDE SEQUENCE</scope>
</reference>
<dbReference type="InterPro" id="IPR000477">
    <property type="entry name" value="RT_dom"/>
</dbReference>
<dbReference type="InterPro" id="IPR036691">
    <property type="entry name" value="Endo/exonu/phosph_ase_sf"/>
</dbReference>
<dbReference type="SUPFAM" id="SSF56672">
    <property type="entry name" value="DNA/RNA polymerases"/>
    <property type="match status" value="1"/>
</dbReference>
<dbReference type="CDD" id="cd01650">
    <property type="entry name" value="RT_nLTR_like"/>
    <property type="match status" value="1"/>
</dbReference>
<dbReference type="PROSITE" id="PS50878">
    <property type="entry name" value="RT_POL"/>
    <property type="match status" value="1"/>
</dbReference>
<dbReference type="Gene3D" id="3.60.10.10">
    <property type="entry name" value="Endonuclease/exonuclease/phosphatase"/>
    <property type="match status" value="1"/>
</dbReference>
<proteinExistence type="predicted"/>
<dbReference type="SUPFAM" id="SSF56219">
    <property type="entry name" value="DNase I-like"/>
    <property type="match status" value="1"/>
</dbReference>
<dbReference type="Pfam" id="PF00078">
    <property type="entry name" value="RVT_1"/>
    <property type="match status" value="1"/>
</dbReference>
<dbReference type="AlphaFoldDB" id="A0A1B6KNP4"/>
<dbReference type="PANTHER" id="PTHR33332">
    <property type="entry name" value="REVERSE TRANSCRIPTASE DOMAIN-CONTAINING PROTEIN"/>
    <property type="match status" value="1"/>
</dbReference>
<evidence type="ECO:0000313" key="2">
    <source>
        <dbReference type="EMBL" id="JAT13065.1"/>
    </source>
</evidence>
<dbReference type="InterPro" id="IPR043502">
    <property type="entry name" value="DNA/RNA_pol_sf"/>
</dbReference>
<organism evidence="2">
    <name type="scientific">Graphocephala atropunctata</name>
    <dbReference type="NCBI Taxonomy" id="36148"/>
    <lineage>
        <taxon>Eukaryota</taxon>
        <taxon>Metazoa</taxon>
        <taxon>Ecdysozoa</taxon>
        <taxon>Arthropoda</taxon>
        <taxon>Hexapoda</taxon>
        <taxon>Insecta</taxon>
        <taxon>Pterygota</taxon>
        <taxon>Neoptera</taxon>
        <taxon>Paraneoptera</taxon>
        <taxon>Hemiptera</taxon>
        <taxon>Auchenorrhyncha</taxon>
        <taxon>Membracoidea</taxon>
        <taxon>Cicadellidae</taxon>
        <taxon>Cicadellinae</taxon>
        <taxon>Cicadellini</taxon>
        <taxon>Graphocephala</taxon>
    </lineage>
</organism>
<feature type="non-terminal residue" evidence="2">
    <location>
        <position position="851"/>
    </location>
</feature>